<comment type="caution">
    <text evidence="1">The sequence shown here is derived from an EMBL/GenBank/DDBJ whole genome shotgun (WGS) entry which is preliminary data.</text>
</comment>
<sequence length="368" mass="42034">MIKPQYLGILVSVPPASRHAKQKKLLGRLCRLGKQQGIPTYVFTPQGVNWKSRQTIGYTLSHPRGDWQEGSFPLPRFVYDRCFFRNRQDQQHYHQFARQASACSIRLLNKRLGGKYQVWKVLMDISELQEHLPPTEKVSSLRDIKRGLDQFGAVFLKPNGGMQGKGTAYIRRAADQSWVVVGRNPHNETTRHTFDRTSLFARWLRTYVQRRTYIMQPFLPLQTPDEQAFDLRVMLQRGAVGEWEMTGYAIRMGAKDSLISNLHGGGTAVAAQPFLTSIYGETETERILLELVNLSLLVPPAIEARYGKMIELGIDYGIDTSGKLWLIEVNSKPGRQIFRKAGLEQTAKRSLTNPIHYVRYLYEQPIGG</sequence>
<dbReference type="InterPro" id="IPR026838">
    <property type="entry name" value="YheC/D"/>
</dbReference>
<dbReference type="EMBL" id="JBHUMM010000010">
    <property type="protein sequence ID" value="MFD2671438.1"/>
    <property type="molecule type" value="Genomic_DNA"/>
</dbReference>
<dbReference type="Proteomes" id="UP001597497">
    <property type="component" value="Unassembled WGS sequence"/>
</dbReference>
<dbReference type="Pfam" id="PF14398">
    <property type="entry name" value="ATPgrasp_YheCD"/>
    <property type="match status" value="1"/>
</dbReference>
<organism evidence="1 2">
    <name type="scientific">Marinicrinis sediminis</name>
    <dbReference type="NCBI Taxonomy" id="1652465"/>
    <lineage>
        <taxon>Bacteria</taxon>
        <taxon>Bacillati</taxon>
        <taxon>Bacillota</taxon>
        <taxon>Bacilli</taxon>
        <taxon>Bacillales</taxon>
        <taxon>Paenibacillaceae</taxon>
    </lineage>
</organism>
<evidence type="ECO:0000313" key="2">
    <source>
        <dbReference type="Proteomes" id="UP001597497"/>
    </source>
</evidence>
<dbReference type="SUPFAM" id="SSF56059">
    <property type="entry name" value="Glutathione synthetase ATP-binding domain-like"/>
    <property type="match status" value="1"/>
</dbReference>
<keyword evidence="2" id="KW-1185">Reference proteome</keyword>
<dbReference type="Gene3D" id="3.30.470.20">
    <property type="entry name" value="ATP-grasp fold, B domain"/>
    <property type="match status" value="1"/>
</dbReference>
<gene>
    <name evidence="1" type="ORF">ACFSUC_07435</name>
</gene>
<dbReference type="RefSeq" id="WP_379928902.1">
    <property type="nucleotide sequence ID" value="NZ_JBHUMM010000010.1"/>
</dbReference>
<protein>
    <submittedName>
        <fullName evidence="1">YheC/YheD family protein</fullName>
    </submittedName>
</protein>
<name>A0ABW5R8W2_9BACL</name>
<accession>A0ABW5R8W2</accession>
<evidence type="ECO:0000313" key="1">
    <source>
        <dbReference type="EMBL" id="MFD2671438.1"/>
    </source>
</evidence>
<reference evidence="2" key="1">
    <citation type="journal article" date="2019" name="Int. J. Syst. Evol. Microbiol.">
        <title>The Global Catalogue of Microorganisms (GCM) 10K type strain sequencing project: providing services to taxonomists for standard genome sequencing and annotation.</title>
        <authorList>
            <consortium name="The Broad Institute Genomics Platform"/>
            <consortium name="The Broad Institute Genome Sequencing Center for Infectious Disease"/>
            <person name="Wu L."/>
            <person name="Ma J."/>
        </authorList>
    </citation>
    <scope>NUCLEOTIDE SEQUENCE [LARGE SCALE GENOMIC DNA]</scope>
    <source>
        <strain evidence="2">KCTC 33676</strain>
    </source>
</reference>
<proteinExistence type="predicted"/>